<comment type="caution">
    <text evidence="3">The sequence shown here is derived from an EMBL/GenBank/DDBJ whole genome shotgun (WGS) entry which is preliminary data.</text>
</comment>
<dbReference type="GO" id="GO:0016616">
    <property type="term" value="F:oxidoreductase activity, acting on the CH-OH group of donors, NAD or NADP as acceptor"/>
    <property type="evidence" value="ECO:0007669"/>
    <property type="project" value="TreeGrafter"/>
</dbReference>
<dbReference type="Pfam" id="PF13561">
    <property type="entry name" value="adh_short_C2"/>
    <property type="match status" value="1"/>
</dbReference>
<proteinExistence type="inferred from homology"/>
<evidence type="ECO:0000313" key="3">
    <source>
        <dbReference type="EMBL" id="TVT24535.1"/>
    </source>
</evidence>
<keyword evidence="4" id="KW-1185">Reference proteome</keyword>
<dbReference type="InterPro" id="IPR020904">
    <property type="entry name" value="Sc_DH/Rdtase_CS"/>
</dbReference>
<dbReference type="Proteomes" id="UP000318578">
    <property type="component" value="Unassembled WGS sequence"/>
</dbReference>
<dbReference type="PANTHER" id="PTHR42760">
    <property type="entry name" value="SHORT-CHAIN DEHYDROGENASES/REDUCTASES FAMILY MEMBER"/>
    <property type="match status" value="1"/>
</dbReference>
<dbReference type="Gene3D" id="3.40.50.720">
    <property type="entry name" value="NAD(P)-binding Rossmann-like Domain"/>
    <property type="match status" value="1"/>
</dbReference>
<protein>
    <submittedName>
        <fullName evidence="3">SDR family oxidoreductase</fullName>
    </submittedName>
</protein>
<dbReference type="GO" id="GO:0030497">
    <property type="term" value="P:fatty acid elongation"/>
    <property type="evidence" value="ECO:0007669"/>
    <property type="project" value="TreeGrafter"/>
</dbReference>
<reference evidence="3 4" key="1">
    <citation type="submission" date="2019-07" db="EMBL/GenBank/DDBJ databases">
        <title>New species of Amycolatopsis and Streptomyces.</title>
        <authorList>
            <person name="Duangmal K."/>
            <person name="Teo W.F.A."/>
            <person name="Lipun K."/>
        </authorList>
    </citation>
    <scope>NUCLEOTIDE SEQUENCE [LARGE SCALE GENOMIC DNA]</scope>
    <source>
        <strain evidence="3 4">JCM 30562</strain>
    </source>
</reference>
<dbReference type="PRINTS" id="PR00081">
    <property type="entry name" value="GDHRDH"/>
</dbReference>
<dbReference type="PANTHER" id="PTHR42760:SF40">
    <property type="entry name" value="3-OXOACYL-[ACYL-CARRIER-PROTEIN] REDUCTASE, CHLOROPLASTIC"/>
    <property type="match status" value="1"/>
</dbReference>
<keyword evidence="2" id="KW-0560">Oxidoreductase</keyword>
<dbReference type="FunFam" id="3.40.50.720:FF:000084">
    <property type="entry name" value="Short-chain dehydrogenase reductase"/>
    <property type="match status" value="1"/>
</dbReference>
<evidence type="ECO:0000313" key="4">
    <source>
        <dbReference type="Proteomes" id="UP000318578"/>
    </source>
</evidence>
<dbReference type="OrthoDB" id="3575050at2"/>
<dbReference type="InterPro" id="IPR002347">
    <property type="entry name" value="SDR_fam"/>
</dbReference>
<dbReference type="PROSITE" id="PS00061">
    <property type="entry name" value="ADH_SHORT"/>
    <property type="match status" value="1"/>
</dbReference>
<accession>A0A558AJT2</accession>
<comment type="similarity">
    <text evidence="1">Belongs to the short-chain dehydrogenases/reductases (SDR) family.</text>
</comment>
<dbReference type="CDD" id="cd05233">
    <property type="entry name" value="SDR_c"/>
    <property type="match status" value="1"/>
</dbReference>
<evidence type="ECO:0000256" key="2">
    <source>
        <dbReference type="ARBA" id="ARBA00023002"/>
    </source>
</evidence>
<name>A0A558AJT2_9PSEU</name>
<dbReference type="AlphaFoldDB" id="A0A558AJT2"/>
<dbReference type="InterPro" id="IPR036291">
    <property type="entry name" value="NAD(P)-bd_dom_sf"/>
</dbReference>
<evidence type="ECO:0000256" key="1">
    <source>
        <dbReference type="ARBA" id="ARBA00006484"/>
    </source>
</evidence>
<sequence length="276" mass="28901">MRPPSVNVGLEPKFRLEPKEQPMQVDIRDKVIVVTGAGRGLGRSLALGLAAEGARVAVVARDEQKAVSTVEEIVAQVPGAPKPLAVVADVSDEAQVQAAAEAVDTHWGRVDGLINNAGWMPPANSMSVLGFELAELRRVIDSNLVSCFLTTKHFAPVMIRGGGGRIVYVSSIAAEHGGAGRSGYGATKAAVNNYSNVVHKELANQGIRTIALAPGLTDTPGMREAAGEEHIARVSALYPDGRVGQPEDIVPFAAFLCSDAANHLSGTVLTIRPFTG</sequence>
<dbReference type="PRINTS" id="PR00080">
    <property type="entry name" value="SDRFAMILY"/>
</dbReference>
<dbReference type="SUPFAM" id="SSF51735">
    <property type="entry name" value="NAD(P)-binding Rossmann-fold domains"/>
    <property type="match status" value="1"/>
</dbReference>
<organism evidence="3 4">
    <name type="scientific">Amycolatopsis acidiphila</name>
    <dbReference type="NCBI Taxonomy" id="715473"/>
    <lineage>
        <taxon>Bacteria</taxon>
        <taxon>Bacillati</taxon>
        <taxon>Actinomycetota</taxon>
        <taxon>Actinomycetes</taxon>
        <taxon>Pseudonocardiales</taxon>
        <taxon>Pseudonocardiaceae</taxon>
        <taxon>Amycolatopsis</taxon>
    </lineage>
</organism>
<dbReference type="EMBL" id="VJZA01000006">
    <property type="protein sequence ID" value="TVT24535.1"/>
    <property type="molecule type" value="Genomic_DNA"/>
</dbReference>
<gene>
    <name evidence="3" type="ORF">FNH06_06065</name>
</gene>